<comment type="caution">
    <text evidence="1">The sequence shown here is derived from an EMBL/GenBank/DDBJ whole genome shotgun (WGS) entry which is preliminary data.</text>
</comment>
<keyword evidence="2" id="KW-1185">Reference proteome</keyword>
<sequence>MCIANRLKLLGGSDLMQESSAFAKCDVVGDAAKEPFFQFPLLETEMFGNAGLGWLQRAVVISYWNIFGFPAGNRAEFLASASANSYTSTSHKITNHHIRGCSTGLTGLGSNAPNYGTVCRASATNNEAVSTPAKQQEHPVRTSDIREGRMGKLSTGFWSHYQHLINHYQHHHYSISQPGVNQARTGRCFSGRQARTLHSCSDLLLAAAAVSLDL</sequence>
<name>A0AAD3TEW1_NEPGR</name>
<reference evidence="1" key="1">
    <citation type="submission" date="2023-05" db="EMBL/GenBank/DDBJ databases">
        <title>Nepenthes gracilis genome sequencing.</title>
        <authorList>
            <person name="Fukushima K."/>
        </authorList>
    </citation>
    <scope>NUCLEOTIDE SEQUENCE</scope>
    <source>
        <strain evidence="1">SING2019-196</strain>
    </source>
</reference>
<dbReference type="EMBL" id="BSYO01000033">
    <property type="protein sequence ID" value="GMH27874.1"/>
    <property type="molecule type" value="Genomic_DNA"/>
</dbReference>
<organism evidence="1 2">
    <name type="scientific">Nepenthes gracilis</name>
    <name type="common">Slender pitcher plant</name>
    <dbReference type="NCBI Taxonomy" id="150966"/>
    <lineage>
        <taxon>Eukaryota</taxon>
        <taxon>Viridiplantae</taxon>
        <taxon>Streptophyta</taxon>
        <taxon>Embryophyta</taxon>
        <taxon>Tracheophyta</taxon>
        <taxon>Spermatophyta</taxon>
        <taxon>Magnoliopsida</taxon>
        <taxon>eudicotyledons</taxon>
        <taxon>Gunneridae</taxon>
        <taxon>Pentapetalae</taxon>
        <taxon>Caryophyllales</taxon>
        <taxon>Nepenthaceae</taxon>
        <taxon>Nepenthes</taxon>
    </lineage>
</organism>
<accession>A0AAD3TEW1</accession>
<proteinExistence type="predicted"/>
<protein>
    <submittedName>
        <fullName evidence="1">Uncharacterized protein</fullName>
    </submittedName>
</protein>
<evidence type="ECO:0000313" key="1">
    <source>
        <dbReference type="EMBL" id="GMH27874.1"/>
    </source>
</evidence>
<dbReference type="Proteomes" id="UP001279734">
    <property type="component" value="Unassembled WGS sequence"/>
</dbReference>
<evidence type="ECO:0000313" key="2">
    <source>
        <dbReference type="Proteomes" id="UP001279734"/>
    </source>
</evidence>
<dbReference type="AlphaFoldDB" id="A0AAD3TEW1"/>
<gene>
    <name evidence="1" type="ORF">Nepgr_029717</name>
</gene>